<dbReference type="SUPFAM" id="SSF52016">
    <property type="entry name" value="LeuD/IlvD-like"/>
    <property type="match status" value="1"/>
</dbReference>
<keyword evidence="9" id="KW-1185">Reference proteome</keyword>
<proteinExistence type="inferred from homology"/>
<dbReference type="InterPro" id="IPR056740">
    <property type="entry name" value="ILV_EDD_C"/>
</dbReference>
<keyword evidence="3" id="KW-0408">Iron</keyword>
<evidence type="ECO:0000256" key="4">
    <source>
        <dbReference type="ARBA" id="ARBA00023014"/>
    </source>
</evidence>
<evidence type="ECO:0000256" key="2">
    <source>
        <dbReference type="ARBA" id="ARBA00022723"/>
    </source>
</evidence>
<dbReference type="SUPFAM" id="SSF143975">
    <property type="entry name" value="IlvD/EDD N-terminal domain-like"/>
    <property type="match status" value="1"/>
</dbReference>
<dbReference type="Proteomes" id="UP000646365">
    <property type="component" value="Unassembled WGS sequence"/>
</dbReference>
<dbReference type="InterPro" id="IPR037237">
    <property type="entry name" value="IlvD/EDD_N"/>
</dbReference>
<evidence type="ECO:0000256" key="1">
    <source>
        <dbReference type="ARBA" id="ARBA00006486"/>
    </source>
</evidence>
<dbReference type="EMBL" id="BMJQ01000001">
    <property type="protein sequence ID" value="GGF01033.1"/>
    <property type="molecule type" value="Genomic_DNA"/>
</dbReference>
<dbReference type="InterPro" id="IPR000581">
    <property type="entry name" value="ILV_EDD_N"/>
</dbReference>
<dbReference type="GO" id="GO:0051536">
    <property type="term" value="F:iron-sulfur cluster binding"/>
    <property type="evidence" value="ECO:0007669"/>
    <property type="project" value="UniProtKB-KW"/>
</dbReference>
<evidence type="ECO:0000313" key="8">
    <source>
        <dbReference type="EMBL" id="GGF01033.1"/>
    </source>
</evidence>
<dbReference type="PROSITE" id="PS00887">
    <property type="entry name" value="ILVD_EDD_2"/>
    <property type="match status" value="1"/>
</dbReference>
<dbReference type="RefSeq" id="WP_189041752.1">
    <property type="nucleotide sequence ID" value="NZ_BMJQ01000001.1"/>
</dbReference>
<dbReference type="PANTHER" id="PTHR21000:SF5">
    <property type="entry name" value="DIHYDROXY-ACID DEHYDRATASE, MITOCHONDRIAL"/>
    <property type="match status" value="1"/>
</dbReference>
<evidence type="ECO:0000256" key="3">
    <source>
        <dbReference type="ARBA" id="ARBA00023004"/>
    </source>
</evidence>
<sequence length="556" mass="58556">MSAEKRRSAQQFTGIERSLQRAWAKGAGLIDEEFARPMIAVVNTYQDFSPENFHLRQVAEAVSAGVRMAGGTPCQFNTFHVTDSETFASVGMRYVLPSRDVVADMIELMVEGHRFDAMVLIGSGDKVMPGMVMAAARLDLPAIMLYGGPTEAGVYKGRRVFLETVYDAVGEHIRGALSAEDLKGLEDHHFPFSGACDTATSGNTAGIYTEALGLALPGSGTLPAGSNYQLRAAKYTGMRIMDLLAADLRPSKILTRDAFENAMRVGMAVGGSTNMVLHMMAMAKEAGVDVTFETWDALSRTTPTLVKLAPSGPWGVTELNAAGGVPAVMKALGDRIKRDGPTVSGKTVGEIVDGAEIADPEVIRPAGDPIEPEGSLFILKGSLAPGGAVVKASGVAKPMWRTVLGARVFEDEESAIDALRAGAVAPGSCVIIRNEGTKGGPGMREMLGATSALMGAGLGETSALVTDGRFSGATHGPAIGYVTPEAARGGVIGLVEDGDRIAIDLARRTLDLLVEPAELDRRRAAYVPPAPRVKRGYLKFYADHVAPASEGAVLPR</sequence>
<accession>A0A8J2YP17</accession>
<dbReference type="AlphaFoldDB" id="A0A8J2YP17"/>
<comment type="caution">
    <text evidence="8">The sequence shown here is derived from an EMBL/GenBank/DDBJ whole genome shotgun (WGS) entry which is preliminary data.</text>
</comment>
<reference evidence="8" key="2">
    <citation type="submission" date="2020-09" db="EMBL/GenBank/DDBJ databases">
        <authorList>
            <person name="Sun Q."/>
            <person name="Zhou Y."/>
        </authorList>
    </citation>
    <scope>NUCLEOTIDE SEQUENCE</scope>
    <source>
        <strain evidence="8">CGMCC 1.15725</strain>
    </source>
</reference>
<dbReference type="InterPro" id="IPR020558">
    <property type="entry name" value="DiOHA_6PGluconate_deHydtase_CS"/>
</dbReference>
<dbReference type="NCBIfam" id="NF002068">
    <property type="entry name" value="PRK00911.1"/>
    <property type="match status" value="1"/>
</dbReference>
<feature type="domain" description="Dihydroxy-acid/6-phosphogluconate dehydratase N-terminal" evidence="6">
    <location>
        <begin position="36"/>
        <end position="350"/>
    </location>
</feature>
<organism evidence="8 9">
    <name type="scientific">Aliidongia dinghuensis</name>
    <dbReference type="NCBI Taxonomy" id="1867774"/>
    <lineage>
        <taxon>Bacteria</taxon>
        <taxon>Pseudomonadati</taxon>
        <taxon>Pseudomonadota</taxon>
        <taxon>Alphaproteobacteria</taxon>
        <taxon>Rhodospirillales</taxon>
        <taxon>Dongiaceae</taxon>
        <taxon>Aliidongia</taxon>
    </lineage>
</organism>
<evidence type="ECO:0000256" key="5">
    <source>
        <dbReference type="ARBA" id="ARBA00023239"/>
    </source>
</evidence>
<evidence type="ECO:0000313" key="9">
    <source>
        <dbReference type="Proteomes" id="UP000646365"/>
    </source>
</evidence>
<dbReference type="InterPro" id="IPR042096">
    <property type="entry name" value="Dihydro-acid_dehy_C"/>
</dbReference>
<dbReference type="PANTHER" id="PTHR21000">
    <property type="entry name" value="DIHYDROXY-ACID DEHYDRATASE DAD"/>
    <property type="match status" value="1"/>
</dbReference>
<dbReference type="GO" id="GO:0046872">
    <property type="term" value="F:metal ion binding"/>
    <property type="evidence" value="ECO:0007669"/>
    <property type="project" value="UniProtKB-KW"/>
</dbReference>
<feature type="domain" description="Dihydroxy-acid/6-phosphogluconate dehydratase C-terminal" evidence="7">
    <location>
        <begin position="361"/>
        <end position="552"/>
    </location>
</feature>
<keyword evidence="4" id="KW-0411">Iron-sulfur</keyword>
<keyword evidence="5" id="KW-0456">Lyase</keyword>
<gene>
    <name evidence="8" type="ORF">GCM10011611_03280</name>
</gene>
<keyword evidence="2" id="KW-0479">Metal-binding</keyword>
<name>A0A8J2YP17_9PROT</name>
<dbReference type="InterPro" id="IPR050165">
    <property type="entry name" value="DHAD_IlvD/Edd"/>
</dbReference>
<dbReference type="FunFam" id="3.50.30.80:FF:000001">
    <property type="entry name" value="Dihydroxy-acid dehydratase"/>
    <property type="match status" value="1"/>
</dbReference>
<dbReference type="GO" id="GO:0009082">
    <property type="term" value="P:branched-chain amino acid biosynthetic process"/>
    <property type="evidence" value="ECO:0007669"/>
    <property type="project" value="TreeGrafter"/>
</dbReference>
<evidence type="ECO:0000259" key="6">
    <source>
        <dbReference type="Pfam" id="PF00920"/>
    </source>
</evidence>
<dbReference type="Pfam" id="PF00920">
    <property type="entry name" value="ILVD_EDD_N"/>
    <property type="match status" value="1"/>
</dbReference>
<dbReference type="GO" id="GO:0004160">
    <property type="term" value="F:dihydroxy-acid dehydratase activity"/>
    <property type="evidence" value="ECO:0007669"/>
    <property type="project" value="TreeGrafter"/>
</dbReference>
<protein>
    <submittedName>
        <fullName evidence="8">Dihydroxy-acid dehydratase</fullName>
    </submittedName>
</protein>
<reference evidence="8" key="1">
    <citation type="journal article" date="2014" name="Int. J. Syst. Evol. Microbiol.">
        <title>Complete genome sequence of Corynebacterium casei LMG S-19264T (=DSM 44701T), isolated from a smear-ripened cheese.</title>
        <authorList>
            <consortium name="US DOE Joint Genome Institute (JGI-PGF)"/>
            <person name="Walter F."/>
            <person name="Albersmeier A."/>
            <person name="Kalinowski J."/>
            <person name="Ruckert C."/>
        </authorList>
    </citation>
    <scope>NUCLEOTIDE SEQUENCE</scope>
    <source>
        <strain evidence="8">CGMCC 1.15725</strain>
    </source>
</reference>
<evidence type="ECO:0000259" key="7">
    <source>
        <dbReference type="Pfam" id="PF24877"/>
    </source>
</evidence>
<dbReference type="Gene3D" id="3.50.30.80">
    <property type="entry name" value="IlvD/EDD C-terminal domain-like"/>
    <property type="match status" value="1"/>
</dbReference>
<comment type="similarity">
    <text evidence="1">Belongs to the IlvD/Edd family.</text>
</comment>
<dbReference type="Pfam" id="PF24877">
    <property type="entry name" value="ILV_EDD_C"/>
    <property type="match status" value="1"/>
</dbReference>